<accession>A0AAD5R236</accession>
<dbReference type="Proteomes" id="UP001196413">
    <property type="component" value="Unassembled WGS sequence"/>
</dbReference>
<proteinExistence type="predicted"/>
<name>A0AAD5R236_PARTN</name>
<comment type="caution">
    <text evidence="2">The sequence shown here is derived from an EMBL/GenBank/DDBJ whole genome shotgun (WGS) entry which is preliminary data.</text>
</comment>
<gene>
    <name evidence="2" type="ORF">KIN20_029253</name>
</gene>
<sequence length="98" mass="11092">MISVPTSNVQSSCSHHTNDKNGSYIAPPSQCELQTVVSSLPEHFTDHNITTIEGKDVNILFNFDFVQTKCFNIRIYVRFSQNQLCYKNFVVANSAMTK</sequence>
<feature type="region of interest" description="Disordered" evidence="1">
    <location>
        <begin position="1"/>
        <end position="25"/>
    </location>
</feature>
<dbReference type="EMBL" id="JAHQIW010006102">
    <property type="protein sequence ID" value="KAJ1368175.1"/>
    <property type="molecule type" value="Genomic_DNA"/>
</dbReference>
<keyword evidence="3" id="KW-1185">Reference proteome</keyword>
<dbReference type="AlphaFoldDB" id="A0AAD5R236"/>
<evidence type="ECO:0000256" key="1">
    <source>
        <dbReference type="SAM" id="MobiDB-lite"/>
    </source>
</evidence>
<protein>
    <submittedName>
        <fullName evidence="2">Uncharacterized protein</fullName>
    </submittedName>
</protein>
<reference evidence="2" key="1">
    <citation type="submission" date="2021-06" db="EMBL/GenBank/DDBJ databases">
        <title>Parelaphostrongylus tenuis whole genome reference sequence.</title>
        <authorList>
            <person name="Garwood T.J."/>
            <person name="Larsen P.A."/>
            <person name="Fountain-Jones N.M."/>
            <person name="Garbe J.R."/>
            <person name="Macchietto M.G."/>
            <person name="Kania S.A."/>
            <person name="Gerhold R.W."/>
            <person name="Richards J.E."/>
            <person name="Wolf T.M."/>
        </authorList>
    </citation>
    <scope>NUCLEOTIDE SEQUENCE</scope>
    <source>
        <strain evidence="2">MNPRO001-30</strain>
        <tissue evidence="2">Meninges</tissue>
    </source>
</reference>
<feature type="compositionally biased region" description="Polar residues" evidence="1">
    <location>
        <begin position="1"/>
        <end position="15"/>
    </location>
</feature>
<evidence type="ECO:0000313" key="3">
    <source>
        <dbReference type="Proteomes" id="UP001196413"/>
    </source>
</evidence>
<organism evidence="2 3">
    <name type="scientific">Parelaphostrongylus tenuis</name>
    <name type="common">Meningeal worm</name>
    <dbReference type="NCBI Taxonomy" id="148309"/>
    <lineage>
        <taxon>Eukaryota</taxon>
        <taxon>Metazoa</taxon>
        <taxon>Ecdysozoa</taxon>
        <taxon>Nematoda</taxon>
        <taxon>Chromadorea</taxon>
        <taxon>Rhabditida</taxon>
        <taxon>Rhabditina</taxon>
        <taxon>Rhabditomorpha</taxon>
        <taxon>Strongyloidea</taxon>
        <taxon>Metastrongylidae</taxon>
        <taxon>Parelaphostrongylus</taxon>
    </lineage>
</organism>
<evidence type="ECO:0000313" key="2">
    <source>
        <dbReference type="EMBL" id="KAJ1368175.1"/>
    </source>
</evidence>